<reference evidence="2" key="1">
    <citation type="submission" date="2016-06" db="EMBL/GenBank/DDBJ databases">
        <authorList>
            <person name="Sutton G."/>
            <person name="Brinkac L."/>
            <person name="Sanka R."/>
            <person name="Adams M."/>
            <person name="Lau E."/>
            <person name="Garcia-Basteiro A."/>
            <person name="Lopez-Varela E."/>
            <person name="Palencia S."/>
        </authorList>
    </citation>
    <scope>NUCLEOTIDE SEQUENCE [LARGE SCALE GENOMIC DNA]</scope>
    <source>
        <strain evidence="2">1274684.2</strain>
    </source>
</reference>
<organism evidence="1 2">
    <name type="scientific">Mycolicibacter sinensis (strain JDM601)</name>
    <name type="common">Mycobacterium sinense</name>
    <dbReference type="NCBI Taxonomy" id="875328"/>
    <lineage>
        <taxon>Bacteria</taxon>
        <taxon>Bacillati</taxon>
        <taxon>Actinomycetota</taxon>
        <taxon>Actinomycetes</taxon>
        <taxon>Mycobacteriales</taxon>
        <taxon>Mycobacteriaceae</taxon>
        <taxon>Mycolicibacter</taxon>
    </lineage>
</organism>
<dbReference type="Gene3D" id="3.20.20.220">
    <property type="match status" value="1"/>
</dbReference>
<protein>
    <recommendedName>
        <fullName evidence="3">Methylenetetrahydrofolate reductase</fullName>
    </recommendedName>
</protein>
<evidence type="ECO:0008006" key="3">
    <source>
        <dbReference type="Google" id="ProtNLM"/>
    </source>
</evidence>
<proteinExistence type="predicted"/>
<evidence type="ECO:0000313" key="1">
    <source>
        <dbReference type="EMBL" id="OBK87092.1"/>
    </source>
</evidence>
<dbReference type="AlphaFoldDB" id="A0A1A3TXC9"/>
<evidence type="ECO:0000313" key="2">
    <source>
        <dbReference type="Proteomes" id="UP000093759"/>
    </source>
</evidence>
<dbReference type="Pfam" id="PF19345">
    <property type="entry name" value="MTHFR_2"/>
    <property type="match status" value="1"/>
</dbReference>
<dbReference type="Proteomes" id="UP000093759">
    <property type="component" value="Unassembled WGS sequence"/>
</dbReference>
<comment type="caution">
    <text evidence="1">The sequence shown here is derived from an EMBL/GenBank/DDBJ whole genome shotgun (WGS) entry which is preliminary data.</text>
</comment>
<accession>A0A1A3TXC9</accession>
<name>A0A1A3TXC9_MYCSD</name>
<sequence>MTLNTVALELVPPNVERGPEQTIEEARKVVRFAAESGLQGRIRHILMPSMIAEEDDRPIEMKPKLDVLDFWTAIKPELPGMAGLCTQVTAFSDESALRSRLGDLSAAGIEGVVFVGVPRTMADGEGSGVPPTDALATFRDELPNRGVILIPTRADEIGRFDFKCDRGATFGLTQLLYSDAIVPFLTEFAQHSDARPEILLSFGFVPTFENRVGLINWLIQDPGNAAVAAEQDFVKTLSGSEPEQRRKLMLDLYKRVIDGVADLGFPLSIHLEATYGVSAAAFTTFAQMLEYWSPQPR</sequence>
<dbReference type="RefSeq" id="WP_065024894.1">
    <property type="nucleotide sequence ID" value="NZ_LZMF01000077.1"/>
</dbReference>
<dbReference type="InterPro" id="IPR049477">
    <property type="entry name" value="MTHFR"/>
</dbReference>
<gene>
    <name evidence="1" type="ORF">A5648_04545</name>
</gene>
<dbReference type="EMBL" id="LZMF01000077">
    <property type="protein sequence ID" value="OBK87092.1"/>
    <property type="molecule type" value="Genomic_DNA"/>
</dbReference>